<organism evidence="3">
    <name type="scientific">Melampsora larici-populina (strain 98AG31 / pathotype 3-4-7)</name>
    <name type="common">Poplar leaf rust fungus</name>
    <dbReference type="NCBI Taxonomy" id="747676"/>
    <lineage>
        <taxon>Eukaryota</taxon>
        <taxon>Fungi</taxon>
        <taxon>Dikarya</taxon>
        <taxon>Basidiomycota</taxon>
        <taxon>Pucciniomycotina</taxon>
        <taxon>Pucciniomycetes</taxon>
        <taxon>Pucciniales</taxon>
        <taxon>Melampsoraceae</taxon>
        <taxon>Melampsora</taxon>
    </lineage>
</organism>
<keyword evidence="3" id="KW-1185">Reference proteome</keyword>
<dbReference type="Proteomes" id="UP000001072">
    <property type="component" value="Unassembled WGS sequence"/>
</dbReference>
<dbReference type="AlphaFoldDB" id="F4S0W1"/>
<dbReference type="VEuPathDB" id="FungiDB:MELLADRAFT_124593"/>
<evidence type="ECO:0000313" key="3">
    <source>
        <dbReference type="Proteomes" id="UP000001072"/>
    </source>
</evidence>
<dbReference type="InParanoid" id="F4S0W1"/>
<name>F4S0W1_MELLP</name>
<feature type="compositionally biased region" description="Polar residues" evidence="1">
    <location>
        <begin position="1"/>
        <end position="14"/>
    </location>
</feature>
<evidence type="ECO:0000313" key="2">
    <source>
        <dbReference type="EMBL" id="EGG01742.1"/>
    </source>
</evidence>
<sequence>MSPTTTTSNFATQSRDADVNSPATASNGRRGQIGNGSHVCVVAKQIGNGSHVCTVSKAEHEAETSVVPSKQIGNGSHVCNIN</sequence>
<dbReference type="OrthoDB" id="10509950at2759"/>
<dbReference type="KEGG" id="mlr:MELLADRAFT_124593"/>
<dbReference type="HOGENOM" id="CLU_2558760_0_0_1"/>
<gene>
    <name evidence="2" type="primary">MlpPh11</name>
    <name evidence="2" type="ORF">MELLADRAFT_124593</name>
</gene>
<dbReference type="RefSeq" id="XP_007415087.1">
    <property type="nucleotide sequence ID" value="XM_007415025.1"/>
</dbReference>
<feature type="region of interest" description="Disordered" evidence="1">
    <location>
        <begin position="1"/>
        <end position="35"/>
    </location>
</feature>
<reference evidence="3" key="1">
    <citation type="journal article" date="2011" name="Proc. Natl. Acad. Sci. U.S.A.">
        <title>Obligate biotrophy features unraveled by the genomic analysis of rust fungi.</title>
        <authorList>
            <person name="Duplessis S."/>
            <person name="Cuomo C.A."/>
            <person name="Lin Y.-C."/>
            <person name="Aerts A."/>
            <person name="Tisserant E."/>
            <person name="Veneault-Fourrey C."/>
            <person name="Joly D.L."/>
            <person name="Hacquard S."/>
            <person name="Amselem J."/>
            <person name="Cantarel B.L."/>
            <person name="Chiu R."/>
            <person name="Coutinho P.M."/>
            <person name="Feau N."/>
            <person name="Field M."/>
            <person name="Frey P."/>
            <person name="Gelhaye E."/>
            <person name="Goldberg J."/>
            <person name="Grabherr M.G."/>
            <person name="Kodira C.D."/>
            <person name="Kohler A."/>
            <person name="Kuees U."/>
            <person name="Lindquist E.A."/>
            <person name="Lucas S.M."/>
            <person name="Mago R."/>
            <person name="Mauceli E."/>
            <person name="Morin E."/>
            <person name="Murat C."/>
            <person name="Pangilinan J.L."/>
            <person name="Park R."/>
            <person name="Pearson M."/>
            <person name="Quesneville H."/>
            <person name="Rouhier N."/>
            <person name="Sakthikumar S."/>
            <person name="Salamov A.A."/>
            <person name="Schmutz J."/>
            <person name="Selles B."/>
            <person name="Shapiro H."/>
            <person name="Tanguay P."/>
            <person name="Tuskan G.A."/>
            <person name="Henrissat B."/>
            <person name="Van de Peer Y."/>
            <person name="Rouze P."/>
            <person name="Ellis J.G."/>
            <person name="Dodds P.N."/>
            <person name="Schein J.E."/>
            <person name="Zhong S."/>
            <person name="Hamelin R.C."/>
            <person name="Grigoriev I.V."/>
            <person name="Szabo L.J."/>
            <person name="Martin F."/>
        </authorList>
    </citation>
    <scope>NUCLEOTIDE SEQUENCE [LARGE SCALE GENOMIC DNA]</scope>
    <source>
        <strain evidence="3">98AG31 / pathotype 3-4-7</strain>
    </source>
</reference>
<evidence type="ECO:0000256" key="1">
    <source>
        <dbReference type="SAM" id="MobiDB-lite"/>
    </source>
</evidence>
<accession>F4S0W1</accession>
<dbReference type="EMBL" id="GL883136">
    <property type="protein sequence ID" value="EGG01742.1"/>
    <property type="molecule type" value="Genomic_DNA"/>
</dbReference>
<protein>
    <submittedName>
        <fullName evidence="2">Pheromone with three tandem repeats of a putative pheromone peptide</fullName>
    </submittedName>
</protein>
<dbReference type="GeneID" id="18926856"/>
<proteinExistence type="predicted"/>